<evidence type="ECO:0000256" key="15">
    <source>
        <dbReference type="ARBA" id="ARBA00051598"/>
    </source>
</evidence>
<organism evidence="20 21">
    <name type="scientific">Odontophorus gujanensis</name>
    <name type="common">marbled wood quail</name>
    <dbReference type="NCBI Taxonomy" id="886794"/>
    <lineage>
        <taxon>Eukaryota</taxon>
        <taxon>Metazoa</taxon>
        <taxon>Chordata</taxon>
        <taxon>Craniata</taxon>
        <taxon>Vertebrata</taxon>
        <taxon>Euteleostomi</taxon>
        <taxon>Archelosauria</taxon>
        <taxon>Archosauria</taxon>
        <taxon>Dinosauria</taxon>
        <taxon>Saurischia</taxon>
        <taxon>Theropoda</taxon>
        <taxon>Coelurosauria</taxon>
        <taxon>Aves</taxon>
        <taxon>Neognathae</taxon>
        <taxon>Galloanserae</taxon>
        <taxon>Galliformes</taxon>
        <taxon>Odontophoridae</taxon>
        <taxon>Odontophorus</taxon>
    </lineage>
</organism>
<evidence type="ECO:0000256" key="2">
    <source>
        <dbReference type="ARBA" id="ARBA00009776"/>
    </source>
</evidence>
<reference evidence="20 21" key="1">
    <citation type="submission" date="2019-09" db="EMBL/GenBank/DDBJ databases">
        <title>Bird 10,000 Genomes (B10K) Project - Family phase.</title>
        <authorList>
            <person name="Zhang G."/>
        </authorList>
    </citation>
    <scope>NUCLEOTIDE SEQUENCE [LARGE SCALE GENOMIC DNA]</scope>
    <source>
        <strain evidence="20">B10K-DU-001-53</strain>
        <tissue evidence="20">Muscle</tissue>
    </source>
</reference>
<evidence type="ECO:0000256" key="16">
    <source>
        <dbReference type="ARBA" id="ARBA00066590"/>
    </source>
</evidence>
<keyword evidence="12" id="KW-0496">Mitochondrion</keyword>
<evidence type="ECO:0000256" key="13">
    <source>
        <dbReference type="ARBA" id="ARBA00048743"/>
    </source>
</evidence>
<proteinExistence type="inferred from homology"/>
<dbReference type="GO" id="GO:0006233">
    <property type="term" value="P:dTDP biosynthetic process"/>
    <property type="evidence" value="ECO:0007669"/>
    <property type="project" value="InterPro"/>
</dbReference>
<dbReference type="SUPFAM" id="SSF52540">
    <property type="entry name" value="P-loop containing nucleoside triphosphate hydrolases"/>
    <property type="match status" value="1"/>
</dbReference>
<evidence type="ECO:0000256" key="9">
    <source>
        <dbReference type="ARBA" id="ARBA00022946"/>
    </source>
</evidence>
<evidence type="ECO:0000256" key="8">
    <source>
        <dbReference type="ARBA" id="ARBA00022840"/>
    </source>
</evidence>
<dbReference type="AlphaFoldDB" id="A0A7K9YMH0"/>
<dbReference type="GO" id="GO:0004550">
    <property type="term" value="F:nucleoside diphosphate kinase activity"/>
    <property type="evidence" value="ECO:0007669"/>
    <property type="project" value="TreeGrafter"/>
</dbReference>
<evidence type="ECO:0000256" key="1">
    <source>
        <dbReference type="ARBA" id="ARBA00004173"/>
    </source>
</evidence>
<dbReference type="HAMAP" id="MF_00165">
    <property type="entry name" value="Thymidylate_kinase"/>
    <property type="match status" value="1"/>
</dbReference>
<dbReference type="OrthoDB" id="425602at2759"/>
<dbReference type="Pfam" id="PF02223">
    <property type="entry name" value="Thymidylate_kin"/>
    <property type="match status" value="1"/>
</dbReference>
<feature type="non-terminal residue" evidence="20">
    <location>
        <position position="1"/>
    </location>
</feature>
<keyword evidence="4" id="KW-0808">Transferase</keyword>
<comment type="caution">
    <text evidence="20">The sequence shown here is derived from an EMBL/GenBank/DDBJ whole genome shotgun (WGS) entry which is preliminary data.</text>
</comment>
<evidence type="ECO:0000256" key="10">
    <source>
        <dbReference type="ARBA" id="ARBA00022975"/>
    </source>
</evidence>
<sequence length="253" mass="28089">MLRGCTAGPPGPLRRALPAAKPAVRRRLRECAARIPEAGAVLDILEKCPESQQKGEFPVVVFEGLDATGKTTVTQSVKDALGAILLRSPPACISQWRTIFDEEPTPIRRAFYSAGNYILASEIAKASTQAPVIVDRYWHSTAAYTIATETDGNIQNLPPDHDAVYKWPEDLLKPDLVLLLTVSPEERARRLEGRGLEKTKEEAELEANSLFRQRIEESYRRMVNPACQEVDASPSKEEVFKTALQLIKKHCAL</sequence>
<accession>A0A7K9YMH0</accession>
<feature type="non-terminal residue" evidence="20">
    <location>
        <position position="253"/>
    </location>
</feature>
<dbReference type="EMBL" id="VXAB01008360">
    <property type="protein sequence ID" value="NXJ11232.1"/>
    <property type="molecule type" value="Genomic_DNA"/>
</dbReference>
<dbReference type="InterPro" id="IPR018094">
    <property type="entry name" value="Thymidylate_kinase"/>
</dbReference>
<comment type="catalytic activity">
    <reaction evidence="13">
        <text>dTMP + ATP = dTDP + ADP</text>
        <dbReference type="Rhea" id="RHEA:13517"/>
        <dbReference type="ChEBI" id="CHEBI:30616"/>
        <dbReference type="ChEBI" id="CHEBI:58369"/>
        <dbReference type="ChEBI" id="CHEBI:63528"/>
        <dbReference type="ChEBI" id="CHEBI:456216"/>
        <dbReference type="EC" id="2.7.4.9"/>
    </reaction>
</comment>
<dbReference type="GO" id="GO:0005524">
    <property type="term" value="F:ATP binding"/>
    <property type="evidence" value="ECO:0007669"/>
    <property type="project" value="UniProtKB-KW"/>
</dbReference>
<dbReference type="InterPro" id="IPR039430">
    <property type="entry name" value="Thymidylate_kin-like_dom"/>
</dbReference>
<evidence type="ECO:0000256" key="6">
    <source>
        <dbReference type="ARBA" id="ARBA00022741"/>
    </source>
</evidence>
<comment type="subcellular location">
    <subcellularLocation>
        <location evidence="1">Mitochondrion</location>
    </subcellularLocation>
</comment>
<evidence type="ECO:0000256" key="14">
    <source>
        <dbReference type="ARBA" id="ARBA00051396"/>
    </source>
</evidence>
<dbReference type="EC" id="2.7.4.14" evidence="16"/>
<dbReference type="InterPro" id="IPR014505">
    <property type="entry name" value="UMP-CMP_kinase_2"/>
</dbReference>
<dbReference type="GO" id="GO:0050145">
    <property type="term" value="F:nucleoside monophosphate kinase activity"/>
    <property type="evidence" value="ECO:0007669"/>
    <property type="project" value="InterPro"/>
</dbReference>
<comment type="catalytic activity">
    <reaction evidence="15">
        <text>dCMP + ATP = dCDP + ADP</text>
        <dbReference type="Rhea" id="RHEA:25094"/>
        <dbReference type="ChEBI" id="CHEBI:30616"/>
        <dbReference type="ChEBI" id="CHEBI:57566"/>
        <dbReference type="ChEBI" id="CHEBI:58593"/>
        <dbReference type="ChEBI" id="CHEBI:456216"/>
        <dbReference type="EC" id="2.7.4.14"/>
    </reaction>
</comment>
<keyword evidence="21" id="KW-1185">Reference proteome</keyword>
<dbReference type="PANTHER" id="PTHR10344">
    <property type="entry name" value="THYMIDYLATE KINASE"/>
    <property type="match status" value="1"/>
</dbReference>
<keyword evidence="11" id="KW-0175">Coiled coil</keyword>
<comment type="similarity">
    <text evidence="2">Belongs to the thymidylate kinase family.</text>
</comment>
<dbReference type="PANTHER" id="PTHR10344:SF4">
    <property type="entry name" value="UMP-CMP KINASE 2, MITOCHONDRIAL"/>
    <property type="match status" value="1"/>
</dbReference>
<keyword evidence="10" id="KW-0665">Pyrimidine biosynthesis</keyword>
<comment type="catalytic activity">
    <reaction evidence="14">
        <text>CMP + ATP = CDP + ADP</text>
        <dbReference type="Rhea" id="RHEA:11600"/>
        <dbReference type="ChEBI" id="CHEBI:30616"/>
        <dbReference type="ChEBI" id="CHEBI:58069"/>
        <dbReference type="ChEBI" id="CHEBI:60377"/>
        <dbReference type="ChEBI" id="CHEBI:456216"/>
        <dbReference type="EC" id="2.7.4.14"/>
    </reaction>
</comment>
<evidence type="ECO:0000256" key="4">
    <source>
        <dbReference type="ARBA" id="ARBA00022679"/>
    </source>
</evidence>
<dbReference type="Proteomes" id="UP000522663">
    <property type="component" value="Unassembled WGS sequence"/>
</dbReference>
<evidence type="ECO:0000256" key="18">
    <source>
        <dbReference type="ARBA" id="ARBA00076149"/>
    </source>
</evidence>
<keyword evidence="7 20" id="KW-0418">Kinase</keyword>
<evidence type="ECO:0000256" key="5">
    <source>
        <dbReference type="ARBA" id="ARBA00022727"/>
    </source>
</evidence>
<feature type="domain" description="Thymidylate kinase-like" evidence="19">
    <location>
        <begin position="62"/>
        <end position="241"/>
    </location>
</feature>
<evidence type="ECO:0000256" key="12">
    <source>
        <dbReference type="ARBA" id="ARBA00023128"/>
    </source>
</evidence>
<keyword evidence="8" id="KW-0067">ATP-binding</keyword>
<keyword evidence="6" id="KW-0547">Nucleotide-binding</keyword>
<dbReference type="GO" id="GO:0004798">
    <property type="term" value="F:dTMP kinase activity"/>
    <property type="evidence" value="ECO:0007669"/>
    <property type="project" value="UniProtKB-EC"/>
</dbReference>
<evidence type="ECO:0000256" key="3">
    <source>
        <dbReference type="ARBA" id="ARBA00012980"/>
    </source>
</evidence>
<dbReference type="PIRSF" id="PIRSF019736">
    <property type="entry name" value="dTMP_TKRP1"/>
    <property type="match status" value="1"/>
</dbReference>
<dbReference type="GO" id="GO:0006235">
    <property type="term" value="P:dTTP biosynthetic process"/>
    <property type="evidence" value="ECO:0007669"/>
    <property type="project" value="TreeGrafter"/>
</dbReference>
<dbReference type="InterPro" id="IPR027417">
    <property type="entry name" value="P-loop_NTPase"/>
</dbReference>
<dbReference type="GO" id="GO:0006227">
    <property type="term" value="P:dUDP biosynthetic process"/>
    <property type="evidence" value="ECO:0007669"/>
    <property type="project" value="TreeGrafter"/>
</dbReference>
<dbReference type="Gene3D" id="3.40.50.300">
    <property type="entry name" value="P-loop containing nucleotide triphosphate hydrolases"/>
    <property type="match status" value="1"/>
</dbReference>
<protein>
    <recommendedName>
        <fullName evidence="17">UMP-CMP kinase 2, mitochondrial</fullName>
        <ecNumber evidence="16">2.7.4.14</ecNumber>
        <ecNumber evidence="3">2.7.4.9</ecNumber>
    </recommendedName>
    <alternativeName>
        <fullName evidence="18">Nucleoside-diphosphate kinase</fullName>
    </alternativeName>
</protein>
<evidence type="ECO:0000313" key="21">
    <source>
        <dbReference type="Proteomes" id="UP000522663"/>
    </source>
</evidence>
<dbReference type="EC" id="2.7.4.9" evidence="3"/>
<evidence type="ECO:0000256" key="7">
    <source>
        <dbReference type="ARBA" id="ARBA00022777"/>
    </source>
</evidence>
<evidence type="ECO:0000313" key="20">
    <source>
        <dbReference type="EMBL" id="NXJ11232.1"/>
    </source>
</evidence>
<gene>
    <name evidence="20" type="primary">Cmpk2</name>
    <name evidence="20" type="ORF">ODOGUJ_R05786</name>
</gene>
<evidence type="ECO:0000256" key="11">
    <source>
        <dbReference type="ARBA" id="ARBA00023054"/>
    </source>
</evidence>
<evidence type="ECO:0000259" key="19">
    <source>
        <dbReference type="Pfam" id="PF02223"/>
    </source>
</evidence>
<dbReference type="FunFam" id="3.40.50.300:FF:001133">
    <property type="entry name" value="UMP-CMP kinase 2, mitochondrial"/>
    <property type="match status" value="1"/>
</dbReference>
<dbReference type="GO" id="GO:0005739">
    <property type="term" value="C:mitochondrion"/>
    <property type="evidence" value="ECO:0007669"/>
    <property type="project" value="UniProtKB-SubCell"/>
</dbReference>
<evidence type="ECO:0000256" key="17">
    <source>
        <dbReference type="ARBA" id="ARBA00070686"/>
    </source>
</evidence>
<keyword evidence="5" id="KW-0545">Nucleotide biosynthesis</keyword>
<name>A0A7K9YMH0_9GALL</name>
<keyword evidence="9" id="KW-0809">Transit peptide</keyword>